<dbReference type="InterPro" id="IPR045339">
    <property type="entry name" value="DUF6534"/>
</dbReference>
<accession>A0ABR3F788</accession>
<dbReference type="Proteomes" id="UP001465976">
    <property type="component" value="Unassembled WGS sequence"/>
</dbReference>
<protein>
    <recommendedName>
        <fullName evidence="3">DUF6534 domain-containing protein</fullName>
    </recommendedName>
</protein>
<feature type="transmembrane region" description="Helical" evidence="2">
    <location>
        <begin position="149"/>
        <end position="174"/>
    </location>
</feature>
<gene>
    <name evidence="4" type="ORF">V5O48_010839</name>
</gene>
<organism evidence="4 5">
    <name type="scientific">Marasmius crinis-equi</name>
    <dbReference type="NCBI Taxonomy" id="585013"/>
    <lineage>
        <taxon>Eukaryota</taxon>
        <taxon>Fungi</taxon>
        <taxon>Dikarya</taxon>
        <taxon>Basidiomycota</taxon>
        <taxon>Agaricomycotina</taxon>
        <taxon>Agaricomycetes</taxon>
        <taxon>Agaricomycetidae</taxon>
        <taxon>Agaricales</taxon>
        <taxon>Marasmiineae</taxon>
        <taxon>Marasmiaceae</taxon>
        <taxon>Marasmius</taxon>
    </lineage>
</organism>
<keyword evidence="2" id="KW-0812">Transmembrane</keyword>
<proteinExistence type="predicted"/>
<dbReference type="EMBL" id="JBAHYK010000818">
    <property type="protein sequence ID" value="KAL0571120.1"/>
    <property type="molecule type" value="Genomic_DNA"/>
</dbReference>
<evidence type="ECO:0000256" key="2">
    <source>
        <dbReference type="SAM" id="Phobius"/>
    </source>
</evidence>
<dbReference type="PANTHER" id="PTHR40465">
    <property type="entry name" value="CHROMOSOME 1, WHOLE GENOME SHOTGUN SEQUENCE"/>
    <property type="match status" value="1"/>
</dbReference>
<name>A0ABR3F788_9AGAR</name>
<feature type="region of interest" description="Disordered" evidence="1">
    <location>
        <begin position="336"/>
        <end position="390"/>
    </location>
</feature>
<evidence type="ECO:0000259" key="3">
    <source>
        <dbReference type="Pfam" id="PF20152"/>
    </source>
</evidence>
<dbReference type="Pfam" id="PF20152">
    <property type="entry name" value="DUF6534"/>
    <property type="match status" value="1"/>
</dbReference>
<evidence type="ECO:0000313" key="4">
    <source>
        <dbReference type="EMBL" id="KAL0571120.1"/>
    </source>
</evidence>
<feature type="transmembrane region" description="Helical" evidence="2">
    <location>
        <begin position="18"/>
        <end position="38"/>
    </location>
</feature>
<keyword evidence="2" id="KW-0472">Membrane</keyword>
<feature type="transmembrane region" description="Helical" evidence="2">
    <location>
        <begin position="75"/>
        <end position="99"/>
    </location>
</feature>
<feature type="region of interest" description="Disordered" evidence="1">
    <location>
        <begin position="291"/>
        <end position="318"/>
    </location>
</feature>
<evidence type="ECO:0000313" key="5">
    <source>
        <dbReference type="Proteomes" id="UP001465976"/>
    </source>
</evidence>
<feature type="domain" description="DUF6534" evidence="3">
    <location>
        <begin position="159"/>
        <end position="245"/>
    </location>
</feature>
<comment type="caution">
    <text evidence="4">The sequence shown here is derived from an EMBL/GenBank/DDBJ whole genome shotgun (WGS) entry which is preliminary data.</text>
</comment>
<dbReference type="PANTHER" id="PTHR40465:SF1">
    <property type="entry name" value="DUF6534 DOMAIN-CONTAINING PROTEIN"/>
    <property type="match status" value="1"/>
</dbReference>
<feature type="transmembrane region" description="Helical" evidence="2">
    <location>
        <begin position="195"/>
        <end position="215"/>
    </location>
</feature>
<keyword evidence="5" id="KW-1185">Reference proteome</keyword>
<sequence>MAPSSLTQAVIDIADPVLYGYLLGICMLGICISQTWTYVRANDDMWQLRLVVSTLLRKSGIMLTFSGAIHTKFQVAILFEMSAFTLVTTFVIVICDLCFATRIWRLQRAHWSFIAAIVATAMGALIAGLTNSVFRRTEVASLADSINMILVAFVNILAAISQAIATGCLWYSLTTHMQEAGSTPQPIFQRLSTSIVIRGTLLTIIQLIIPILYLARPDRVWWEGLYGMLSPLYYMTTVAVLNTRYSPPKSFLPTAHNGYNTRSGSFVNGATESPGFSRFPQGVELEPLSFGVPEQPEERPTPFMQLHSDSSQASEKSHPTLALVHRGAIHGTVEEFKSEDSQRNSDATSFGAGINTVRTNHGKEKREQISTSSSKSQPLRRLPAIPALVK</sequence>
<keyword evidence="2" id="KW-1133">Transmembrane helix</keyword>
<reference evidence="4 5" key="1">
    <citation type="submission" date="2024-02" db="EMBL/GenBank/DDBJ databases">
        <title>A draft genome for the cacao thread blight pathogen Marasmius crinis-equi.</title>
        <authorList>
            <person name="Cohen S.P."/>
            <person name="Baruah I.K."/>
            <person name="Amoako-Attah I."/>
            <person name="Bukari Y."/>
            <person name="Meinhardt L.W."/>
            <person name="Bailey B.A."/>
        </authorList>
    </citation>
    <scope>NUCLEOTIDE SEQUENCE [LARGE SCALE GENOMIC DNA]</scope>
    <source>
        <strain evidence="4 5">GH-76</strain>
    </source>
</reference>
<feature type="transmembrane region" description="Helical" evidence="2">
    <location>
        <begin position="221"/>
        <end position="241"/>
    </location>
</feature>
<evidence type="ECO:0000256" key="1">
    <source>
        <dbReference type="SAM" id="MobiDB-lite"/>
    </source>
</evidence>
<feature type="transmembrane region" description="Helical" evidence="2">
    <location>
        <begin position="111"/>
        <end position="129"/>
    </location>
</feature>